<gene>
    <name evidence="5" type="ORF">N802_05805</name>
</gene>
<dbReference type="GO" id="GO:0004553">
    <property type="term" value="F:hydrolase activity, hydrolyzing O-glycosyl compounds"/>
    <property type="evidence" value="ECO:0007669"/>
    <property type="project" value="InterPro"/>
</dbReference>
<dbReference type="InterPro" id="IPR017853">
    <property type="entry name" value="GH"/>
</dbReference>
<evidence type="ECO:0000259" key="4">
    <source>
        <dbReference type="Pfam" id="PF00933"/>
    </source>
</evidence>
<comment type="caution">
    <text evidence="5">The sequence shown here is derived from an EMBL/GenBank/DDBJ whole genome shotgun (WGS) entry which is preliminary data.</text>
</comment>
<comment type="similarity">
    <text evidence="1">Belongs to the glycosyl hydrolase 3 family.</text>
</comment>
<dbReference type="SUPFAM" id="SSF51445">
    <property type="entry name" value="(Trans)glycosidases"/>
    <property type="match status" value="1"/>
</dbReference>
<evidence type="ECO:0000313" key="5">
    <source>
        <dbReference type="EMBL" id="KGN30911.1"/>
    </source>
</evidence>
<dbReference type="eggNOG" id="COG1472">
    <property type="taxonomic scope" value="Bacteria"/>
</dbReference>
<dbReference type="InterPro" id="IPR001764">
    <property type="entry name" value="Glyco_hydro_3_N"/>
</dbReference>
<protein>
    <recommendedName>
        <fullName evidence="4">Glycoside hydrolase family 3 N-terminal domain-containing protein</fullName>
    </recommendedName>
</protein>
<proteinExistence type="inferred from homology"/>
<dbReference type="PANTHER" id="PTHR30480:SF16">
    <property type="entry name" value="GLYCOSIDE HYDROLASE FAMILY 3 DOMAIN PROTEIN"/>
    <property type="match status" value="1"/>
</dbReference>
<dbReference type="InterPro" id="IPR050226">
    <property type="entry name" value="NagZ_Beta-hexosaminidase"/>
</dbReference>
<feature type="domain" description="Glycoside hydrolase family 3 N-terminal" evidence="4">
    <location>
        <begin position="34"/>
        <end position="320"/>
    </location>
</feature>
<organism evidence="5 6">
    <name type="scientific">Knoellia sinensis KCTC 19936</name>
    <dbReference type="NCBI Taxonomy" id="1385520"/>
    <lineage>
        <taxon>Bacteria</taxon>
        <taxon>Bacillati</taxon>
        <taxon>Actinomycetota</taxon>
        <taxon>Actinomycetes</taxon>
        <taxon>Micrococcales</taxon>
        <taxon>Intrasporangiaceae</taxon>
        <taxon>Knoellia</taxon>
    </lineage>
</organism>
<accession>A0A0A0J5M0</accession>
<evidence type="ECO:0000313" key="6">
    <source>
        <dbReference type="Proteomes" id="UP000030002"/>
    </source>
</evidence>
<dbReference type="RefSeq" id="WP_035918065.1">
    <property type="nucleotide sequence ID" value="NZ_AVPJ01000015.1"/>
</dbReference>
<dbReference type="Gene3D" id="3.20.20.300">
    <property type="entry name" value="Glycoside hydrolase, family 3, N-terminal domain"/>
    <property type="match status" value="1"/>
</dbReference>
<keyword evidence="3" id="KW-0326">Glycosidase</keyword>
<reference evidence="5 6" key="1">
    <citation type="submission" date="2013-08" db="EMBL/GenBank/DDBJ databases">
        <title>The genome sequence of Knoellia sinensis.</title>
        <authorList>
            <person name="Zhu W."/>
            <person name="Wang G."/>
        </authorList>
    </citation>
    <scope>NUCLEOTIDE SEQUENCE [LARGE SCALE GENOMIC DNA]</scope>
    <source>
        <strain evidence="5 6">KCTC 19936</strain>
    </source>
</reference>
<dbReference type="Proteomes" id="UP000030002">
    <property type="component" value="Unassembled WGS sequence"/>
</dbReference>
<dbReference type="PANTHER" id="PTHR30480">
    <property type="entry name" value="BETA-HEXOSAMINIDASE-RELATED"/>
    <property type="match status" value="1"/>
</dbReference>
<dbReference type="AlphaFoldDB" id="A0A0A0J5M0"/>
<evidence type="ECO:0000256" key="3">
    <source>
        <dbReference type="ARBA" id="ARBA00023295"/>
    </source>
</evidence>
<sequence>MTGSPSLRALALATLQPGFVGLTAPEWLLRELEAGLGGVALFGRNIESPEQVAALTAQIHEANPAAIVAIDEEAGDVTRLEHATGSSWPGNLALGHVDDVSITEDVAREIGTMLDSVGVDLDYAPDADVNSNPDNPVIGVRSFGSDPDHVARHTAAWVRGLQSAGILACAKHFPGHGDTAQDSHLELPTVRLGHEGWALRPFRAAIEAGVASIMSAHIVVRDLDHDPATLSRTVLVDLLRGELGFRGLAISDGMEMGGITGSMDLTEGCVRAIGAGIDALCIGGGLAGEDTVAAVATALVDAVRDGRLDEERLAEAAAHVGEASELRGRLRQRRQPSPGNIAGLEAAHRALMVRGPLQMVEPDRPPHLIELTAPSNQAVGDETPSGLAAAVGQRWPGARRTAVATAQQATDLATSLAARTPGKPPDVSPLWIAVRDPHRHDWMPVALDALLRARPDAVIIDTGWPDWSPPTGTSFVATRGASRVTADAAVTLLAGGSPPG</sequence>
<dbReference type="InterPro" id="IPR036962">
    <property type="entry name" value="Glyco_hydro_3_N_sf"/>
</dbReference>
<dbReference type="OrthoDB" id="9805821at2"/>
<evidence type="ECO:0000256" key="2">
    <source>
        <dbReference type="ARBA" id="ARBA00022801"/>
    </source>
</evidence>
<keyword evidence="6" id="KW-1185">Reference proteome</keyword>
<dbReference type="GO" id="GO:0005975">
    <property type="term" value="P:carbohydrate metabolic process"/>
    <property type="evidence" value="ECO:0007669"/>
    <property type="project" value="InterPro"/>
</dbReference>
<dbReference type="GO" id="GO:0009254">
    <property type="term" value="P:peptidoglycan turnover"/>
    <property type="evidence" value="ECO:0007669"/>
    <property type="project" value="TreeGrafter"/>
</dbReference>
<keyword evidence="2" id="KW-0378">Hydrolase</keyword>
<dbReference type="Pfam" id="PF00933">
    <property type="entry name" value="Glyco_hydro_3"/>
    <property type="match status" value="1"/>
</dbReference>
<name>A0A0A0J5M0_9MICO</name>
<dbReference type="STRING" id="1385520.N802_05805"/>
<evidence type="ECO:0000256" key="1">
    <source>
        <dbReference type="ARBA" id="ARBA00005336"/>
    </source>
</evidence>
<dbReference type="EMBL" id="AVPJ01000015">
    <property type="protein sequence ID" value="KGN30911.1"/>
    <property type="molecule type" value="Genomic_DNA"/>
</dbReference>